<protein>
    <submittedName>
        <fullName evidence="1">Uncharacterized protein</fullName>
    </submittedName>
</protein>
<comment type="caution">
    <text evidence="1">The sequence shown here is derived from an EMBL/GenBank/DDBJ whole genome shotgun (WGS) entry which is preliminary data.</text>
</comment>
<name>V9HR99_9FIRM</name>
<dbReference type="Proteomes" id="UP000017818">
    <property type="component" value="Unassembled WGS sequence"/>
</dbReference>
<reference evidence="1 2" key="1">
    <citation type="submission" date="2012-05" db="EMBL/GenBank/DDBJ databases">
        <title>The Genome Sequence of Eubacteriaceae bacterium CM2.</title>
        <authorList>
            <consortium name="The Broad Institute Genome Sequencing Platform"/>
            <person name="Earl A."/>
            <person name="Ward D."/>
            <person name="Feldgarden M."/>
            <person name="Gevers D."/>
            <person name="Sizova M."/>
            <person name="Hazen A."/>
            <person name="Epstein S."/>
            <person name="Walker B."/>
            <person name="Young S.K."/>
            <person name="Zeng Q."/>
            <person name="Gargeya S."/>
            <person name="Fitzgerald M."/>
            <person name="Haas B."/>
            <person name="Abouelleil A."/>
            <person name="Alvarado L."/>
            <person name="Arachchi H.M."/>
            <person name="Berlin A."/>
            <person name="Chapman S.B."/>
            <person name="Goldberg J."/>
            <person name="Griggs A."/>
            <person name="Gujja S."/>
            <person name="Hansen M."/>
            <person name="Howarth C."/>
            <person name="Imamovic A."/>
            <person name="Larimer J."/>
            <person name="McCowen C."/>
            <person name="Montmayeur A."/>
            <person name="Murphy C."/>
            <person name="Neiman D."/>
            <person name="Pearson M."/>
            <person name="Priest M."/>
            <person name="Roberts A."/>
            <person name="Saif S."/>
            <person name="Shea T."/>
            <person name="Sisk P."/>
            <person name="Sykes S."/>
            <person name="Wortman J."/>
            <person name="Nusbaum C."/>
            <person name="Birren B."/>
        </authorList>
    </citation>
    <scope>NUCLEOTIDE SEQUENCE [LARGE SCALE GENOMIC DNA]</scope>
    <source>
        <strain evidence="1 2">CM2</strain>
    </source>
</reference>
<dbReference type="EMBL" id="AFZF02000014">
    <property type="protein sequence ID" value="EHL17671.1"/>
    <property type="molecule type" value="Genomic_DNA"/>
</dbReference>
<dbReference type="HOGENOM" id="CLU_220951_0_0_9"/>
<sequence length="32" mass="4083">MRLIDKIKEIEKYICENFEEWDLDDPVEEEYF</sequence>
<dbReference type="AlphaFoldDB" id="V9HR99"/>
<proteinExistence type="predicted"/>
<organism evidence="1 2">
    <name type="scientific">Peptoanaerobacter stomatis</name>
    <dbReference type="NCBI Taxonomy" id="796937"/>
    <lineage>
        <taxon>Bacteria</taxon>
        <taxon>Bacillati</taxon>
        <taxon>Bacillota</taxon>
        <taxon>Clostridia</taxon>
        <taxon>Peptostreptococcales</taxon>
        <taxon>Filifactoraceae</taxon>
        <taxon>Peptoanaerobacter</taxon>
    </lineage>
</organism>
<evidence type="ECO:0000313" key="2">
    <source>
        <dbReference type="Proteomes" id="UP000017818"/>
    </source>
</evidence>
<accession>V9HR99</accession>
<evidence type="ECO:0000313" key="1">
    <source>
        <dbReference type="EMBL" id="EHL17671.1"/>
    </source>
</evidence>
<gene>
    <name evidence="1" type="ORF">HMPREF9630_01537</name>
</gene>